<name>A0A915L778_ROMCU</name>
<accession>A0A915L778</accession>
<organism evidence="1 2">
    <name type="scientific">Romanomermis culicivorax</name>
    <name type="common">Nematode worm</name>
    <dbReference type="NCBI Taxonomy" id="13658"/>
    <lineage>
        <taxon>Eukaryota</taxon>
        <taxon>Metazoa</taxon>
        <taxon>Ecdysozoa</taxon>
        <taxon>Nematoda</taxon>
        <taxon>Enoplea</taxon>
        <taxon>Dorylaimia</taxon>
        <taxon>Mermithida</taxon>
        <taxon>Mermithoidea</taxon>
        <taxon>Mermithidae</taxon>
        <taxon>Romanomermis</taxon>
    </lineage>
</organism>
<evidence type="ECO:0000313" key="1">
    <source>
        <dbReference type="Proteomes" id="UP000887565"/>
    </source>
</evidence>
<dbReference type="Gene3D" id="3.80.10.10">
    <property type="entry name" value="Ribonuclease Inhibitor"/>
    <property type="match status" value="1"/>
</dbReference>
<dbReference type="InterPro" id="IPR032675">
    <property type="entry name" value="LRR_dom_sf"/>
</dbReference>
<reference evidence="2" key="1">
    <citation type="submission" date="2022-11" db="UniProtKB">
        <authorList>
            <consortium name="WormBaseParasite"/>
        </authorList>
    </citation>
    <scope>IDENTIFICATION</scope>
</reference>
<proteinExistence type="predicted"/>
<sequence>MSFFKALLAKRQKVSSESTCKNEDTSSDDEEIFYQTSHKDFRRTWQEFSRQEYPRTIRQEVKGRLHLVLKNMDDIRRAHRISFPDSLKSLRIYITGVPCSSSTDKAFSKLIDVVLDRCSNLSSFSTGNLSITQLRKVPVKWPNLKSLSIEQLGGIKSELYTVEDFEYVVENMPNLHILKVSDEIYSLLLESDVIKSFCRRECSKSLTTYKFAAINVLQNENLPFLEP</sequence>
<evidence type="ECO:0000313" key="2">
    <source>
        <dbReference type="WBParaSite" id="nRc.2.0.1.t46672-RA"/>
    </source>
</evidence>
<dbReference type="AlphaFoldDB" id="A0A915L778"/>
<protein>
    <submittedName>
        <fullName evidence="2">Uncharacterized protein</fullName>
    </submittedName>
</protein>
<dbReference type="WBParaSite" id="nRc.2.0.1.t46672-RA">
    <property type="protein sequence ID" value="nRc.2.0.1.t46672-RA"/>
    <property type="gene ID" value="nRc.2.0.1.g46672"/>
</dbReference>
<dbReference type="Proteomes" id="UP000887565">
    <property type="component" value="Unplaced"/>
</dbReference>
<keyword evidence="1" id="KW-1185">Reference proteome</keyword>